<sequence>MSSYTDGYQGRRPIDREEMVRLAALNFG</sequence>
<evidence type="ECO:0000313" key="2">
    <source>
        <dbReference type="Proteomes" id="UP000188268"/>
    </source>
</evidence>
<accession>A0A1R3IYS4</accession>
<comment type="caution">
    <text evidence="1">The sequence shown here is derived from an EMBL/GenBank/DDBJ whole genome shotgun (WGS) entry which is preliminary data.</text>
</comment>
<organism evidence="1 2">
    <name type="scientific">Corchorus capsularis</name>
    <name type="common">Jute</name>
    <dbReference type="NCBI Taxonomy" id="210143"/>
    <lineage>
        <taxon>Eukaryota</taxon>
        <taxon>Viridiplantae</taxon>
        <taxon>Streptophyta</taxon>
        <taxon>Embryophyta</taxon>
        <taxon>Tracheophyta</taxon>
        <taxon>Spermatophyta</taxon>
        <taxon>Magnoliopsida</taxon>
        <taxon>eudicotyledons</taxon>
        <taxon>Gunneridae</taxon>
        <taxon>Pentapetalae</taxon>
        <taxon>rosids</taxon>
        <taxon>malvids</taxon>
        <taxon>Malvales</taxon>
        <taxon>Malvaceae</taxon>
        <taxon>Grewioideae</taxon>
        <taxon>Apeibeae</taxon>
        <taxon>Corchorus</taxon>
    </lineage>
</organism>
<dbReference type="Gramene" id="OMO87739">
    <property type="protein sequence ID" value="OMO87739"/>
    <property type="gene ID" value="CCACVL1_08794"/>
</dbReference>
<reference evidence="1 2" key="1">
    <citation type="submission" date="2013-09" db="EMBL/GenBank/DDBJ databases">
        <title>Corchorus capsularis genome sequencing.</title>
        <authorList>
            <person name="Alam M."/>
            <person name="Haque M.S."/>
            <person name="Islam M.S."/>
            <person name="Emdad E.M."/>
            <person name="Islam M.M."/>
            <person name="Ahmed B."/>
            <person name="Halim A."/>
            <person name="Hossen Q.M.M."/>
            <person name="Hossain M.Z."/>
            <person name="Ahmed R."/>
            <person name="Khan M.M."/>
            <person name="Islam R."/>
            <person name="Rashid M.M."/>
            <person name="Khan S.A."/>
            <person name="Rahman M.S."/>
            <person name="Alam M."/>
        </authorList>
    </citation>
    <scope>NUCLEOTIDE SEQUENCE [LARGE SCALE GENOMIC DNA]</scope>
    <source>
        <strain evidence="2">cv. CVL-1</strain>
        <tissue evidence="1">Whole seedling</tissue>
    </source>
</reference>
<evidence type="ECO:0000313" key="1">
    <source>
        <dbReference type="EMBL" id="OMO87739.1"/>
    </source>
</evidence>
<dbReference type="AlphaFoldDB" id="A0A1R3IYS4"/>
<gene>
    <name evidence="1" type="ORF">CCACVL1_08794</name>
</gene>
<dbReference type="EMBL" id="AWWV01009166">
    <property type="protein sequence ID" value="OMO87739.1"/>
    <property type="molecule type" value="Genomic_DNA"/>
</dbReference>
<proteinExistence type="predicted"/>
<name>A0A1R3IYS4_COCAP</name>
<keyword evidence="2" id="KW-1185">Reference proteome</keyword>
<dbReference type="Proteomes" id="UP000188268">
    <property type="component" value="Unassembled WGS sequence"/>
</dbReference>
<protein>
    <submittedName>
        <fullName evidence="1">Uncharacterized protein</fullName>
    </submittedName>
</protein>